<evidence type="ECO:0000256" key="3">
    <source>
        <dbReference type="ARBA" id="ARBA00023125"/>
    </source>
</evidence>
<dbReference type="InterPro" id="IPR000847">
    <property type="entry name" value="LysR_HTH_N"/>
</dbReference>
<dbReference type="RefSeq" id="WP_016402902.1">
    <property type="nucleotide sequence ID" value="NZ_BARX01000023.1"/>
</dbReference>
<comment type="caution">
    <text evidence="6">The sequence shown here is derived from an EMBL/GenBank/DDBJ whole genome shotgun (WGS) entry which is preliminary data.</text>
</comment>
<gene>
    <name evidence="6" type="ORF">AALB_3215</name>
</gene>
<dbReference type="Gene3D" id="1.10.10.10">
    <property type="entry name" value="Winged helix-like DNA-binding domain superfamily/Winged helix DNA-binding domain"/>
    <property type="match status" value="1"/>
</dbReference>
<dbReference type="Proteomes" id="UP000014461">
    <property type="component" value="Unassembled WGS sequence"/>
</dbReference>
<dbReference type="InterPro" id="IPR036388">
    <property type="entry name" value="WH-like_DNA-bd_sf"/>
</dbReference>
<dbReference type="PANTHER" id="PTHR30118:SF7">
    <property type="entry name" value="TRANSCRIPTIONAL REGULATOR LYSR FAMILY"/>
    <property type="match status" value="1"/>
</dbReference>
<accession>R9PP98</accession>
<dbReference type="Gene3D" id="3.40.190.10">
    <property type="entry name" value="Periplasmic binding protein-like II"/>
    <property type="match status" value="2"/>
</dbReference>
<dbReference type="SUPFAM" id="SSF53850">
    <property type="entry name" value="Periplasmic binding protein-like II"/>
    <property type="match status" value="1"/>
</dbReference>
<organism evidence="6 7">
    <name type="scientific">Agarivorans albus MKT 106</name>
    <dbReference type="NCBI Taxonomy" id="1331007"/>
    <lineage>
        <taxon>Bacteria</taxon>
        <taxon>Pseudomonadati</taxon>
        <taxon>Pseudomonadota</taxon>
        <taxon>Gammaproteobacteria</taxon>
        <taxon>Alteromonadales</taxon>
        <taxon>Alteromonadaceae</taxon>
        <taxon>Agarivorans</taxon>
    </lineage>
</organism>
<evidence type="ECO:0000259" key="5">
    <source>
        <dbReference type="PROSITE" id="PS50931"/>
    </source>
</evidence>
<reference evidence="6" key="1">
    <citation type="journal article" date="2013" name="Genome Announc.">
        <title>Draft Genome Sequence of Agarivorans albus Strain MKT 106T, an Agarolytic Marine Bacterium.</title>
        <authorList>
            <person name="Yasuike M."/>
            <person name="Nakamura Y."/>
            <person name="Kai W."/>
            <person name="Fujiwara A."/>
            <person name="Fukui Y."/>
            <person name="Satomi M."/>
            <person name="Sano M."/>
        </authorList>
    </citation>
    <scope>NUCLEOTIDE SEQUENCE [LARGE SCALE GENOMIC DNA]</scope>
</reference>
<dbReference type="EMBL" id="BARX01000023">
    <property type="protein sequence ID" value="GAD03135.1"/>
    <property type="molecule type" value="Genomic_DNA"/>
</dbReference>
<dbReference type="SUPFAM" id="SSF46785">
    <property type="entry name" value="Winged helix' DNA-binding domain"/>
    <property type="match status" value="1"/>
</dbReference>
<dbReference type="PANTHER" id="PTHR30118">
    <property type="entry name" value="HTH-TYPE TRANSCRIPTIONAL REGULATOR LEUO-RELATED"/>
    <property type="match status" value="1"/>
</dbReference>
<dbReference type="InterPro" id="IPR005119">
    <property type="entry name" value="LysR_subst-bd"/>
</dbReference>
<keyword evidence="4" id="KW-0804">Transcription</keyword>
<keyword evidence="3" id="KW-0238">DNA-binding</keyword>
<proteinExistence type="inferred from homology"/>
<evidence type="ECO:0000313" key="7">
    <source>
        <dbReference type="Proteomes" id="UP000014461"/>
    </source>
</evidence>
<keyword evidence="7" id="KW-1185">Reference proteome</keyword>
<dbReference type="GO" id="GO:0003677">
    <property type="term" value="F:DNA binding"/>
    <property type="evidence" value="ECO:0007669"/>
    <property type="project" value="UniProtKB-KW"/>
</dbReference>
<dbReference type="Pfam" id="PF00126">
    <property type="entry name" value="HTH_1"/>
    <property type="match status" value="1"/>
</dbReference>
<dbReference type="Pfam" id="PF03466">
    <property type="entry name" value="LysR_substrate"/>
    <property type="match status" value="1"/>
</dbReference>
<dbReference type="STRING" id="1331007.AALB_3215"/>
<sequence>MDKQLADLDLNLIKLLKVVVETKNTHQAAKVLGISQPSVSRGLAKLKETFGEQLVIRKAHGIEPSELAEKLAEAADDMLLPISKVIQTYQNFNPLEFDEEVSIALTPTLLEVFGSELYQALENALPKAKFKLVFINSNSLNYLLNGKLDYIVQIGELSLPQEVYSHALKRVKLAIVAREAHPVLSQSSELADIHHLPVVRMAPENQGSKRSALHEYYAAKGYSAQVILDTHEIELITEKLKRSDAITYSSSFITYNNPKLKCYPLPSNTPHSQREISIVGNYLQTRRGSPLSQLIHQILSSCFNSFEQPES</sequence>
<name>R9PP98_AGAAL</name>
<dbReference type="AlphaFoldDB" id="R9PP98"/>
<evidence type="ECO:0000256" key="1">
    <source>
        <dbReference type="ARBA" id="ARBA00009437"/>
    </source>
</evidence>
<evidence type="ECO:0000313" key="6">
    <source>
        <dbReference type="EMBL" id="GAD03135.1"/>
    </source>
</evidence>
<dbReference type="PROSITE" id="PS50931">
    <property type="entry name" value="HTH_LYSR"/>
    <property type="match status" value="1"/>
</dbReference>
<dbReference type="OrthoDB" id="6396370at2"/>
<feature type="domain" description="HTH lysR-type" evidence="5">
    <location>
        <begin position="8"/>
        <end position="65"/>
    </location>
</feature>
<evidence type="ECO:0000256" key="4">
    <source>
        <dbReference type="ARBA" id="ARBA00023163"/>
    </source>
</evidence>
<evidence type="ECO:0000256" key="2">
    <source>
        <dbReference type="ARBA" id="ARBA00023015"/>
    </source>
</evidence>
<protein>
    <submittedName>
        <fullName evidence="6">Transcriptional regulator</fullName>
    </submittedName>
</protein>
<keyword evidence="2" id="KW-0805">Transcription regulation</keyword>
<dbReference type="InterPro" id="IPR050389">
    <property type="entry name" value="LysR-type_TF"/>
</dbReference>
<dbReference type="GO" id="GO:0003700">
    <property type="term" value="F:DNA-binding transcription factor activity"/>
    <property type="evidence" value="ECO:0007669"/>
    <property type="project" value="InterPro"/>
</dbReference>
<dbReference type="InterPro" id="IPR036390">
    <property type="entry name" value="WH_DNA-bd_sf"/>
</dbReference>
<comment type="similarity">
    <text evidence="1">Belongs to the LysR transcriptional regulatory family.</text>
</comment>